<dbReference type="GO" id="GO:0004175">
    <property type="term" value="F:endopeptidase activity"/>
    <property type="evidence" value="ECO:0007669"/>
    <property type="project" value="UniProtKB-ARBA"/>
</dbReference>
<dbReference type="Pfam" id="PF02517">
    <property type="entry name" value="Rce1-like"/>
    <property type="match status" value="1"/>
</dbReference>
<proteinExistence type="predicted"/>
<feature type="transmembrane region" description="Helical" evidence="1">
    <location>
        <begin position="212"/>
        <end position="231"/>
    </location>
</feature>
<feature type="transmembrane region" description="Helical" evidence="1">
    <location>
        <begin position="144"/>
        <end position="166"/>
    </location>
</feature>
<evidence type="ECO:0000313" key="3">
    <source>
        <dbReference type="EMBL" id="CAA9460954.1"/>
    </source>
</evidence>
<reference evidence="3" key="1">
    <citation type="submission" date="2020-02" db="EMBL/GenBank/DDBJ databases">
        <authorList>
            <person name="Meier V. D."/>
        </authorList>
    </citation>
    <scope>NUCLEOTIDE SEQUENCE</scope>
    <source>
        <strain evidence="3">AVDCRST_MAG28</strain>
    </source>
</reference>
<dbReference type="PANTHER" id="PTHR39430:SF1">
    <property type="entry name" value="PROTEASE"/>
    <property type="match status" value="1"/>
</dbReference>
<gene>
    <name evidence="3" type="ORF">AVDCRST_MAG28-3267</name>
</gene>
<dbReference type="InterPro" id="IPR003675">
    <property type="entry name" value="Rce1/LyrA-like_dom"/>
</dbReference>
<feature type="transmembrane region" description="Helical" evidence="1">
    <location>
        <begin position="20"/>
        <end position="42"/>
    </location>
</feature>
<dbReference type="AlphaFoldDB" id="A0A6J4R0X8"/>
<dbReference type="PANTHER" id="PTHR39430">
    <property type="entry name" value="MEMBRANE-ASSOCIATED PROTEASE-RELATED"/>
    <property type="match status" value="1"/>
</dbReference>
<protein>
    <submittedName>
        <fullName evidence="3">CAAX amino terminal protease family protein</fullName>
    </submittedName>
</protein>
<keyword evidence="3" id="KW-0378">Hydrolase</keyword>
<accession>A0A6J4R0X8</accession>
<dbReference type="GO" id="GO:0006508">
    <property type="term" value="P:proteolysis"/>
    <property type="evidence" value="ECO:0007669"/>
    <property type="project" value="UniProtKB-KW"/>
</dbReference>
<keyword evidence="1" id="KW-0812">Transmembrane</keyword>
<name>A0A6J4R0X8_9ACTN</name>
<sequence length="344" mass="36740">MLSLFRNAREKRLRAFWRLFFQIVLYLAVGALLGNLVFVAFALSSGELLGDGAADDMTMSPAFWAVSSAASLVAIVVSVWLAGRFFDRRPLSGFGLRLDRAWWLDLCFGLALGALLMVGIFLVELAAGWITITGTFDTIGGGPFVLAILSPLVTFLCVGIAEELFTRGYLLTNIAEGLNYPGLGARGAVLIAWVISSFLFGLLHLANPGTTVISTINISFAGLLLGAGYVLTGRLAIPIGLHITWNFFQGNVFGFPVSGLEPIGATFVSIDQGGPASLTGGLFGPEAGLLGLTAMVIGGLLIWLWVHVRHGKATIQAFIADPPVNRTQDAKVPNDNYYDISRES</sequence>
<feature type="transmembrane region" description="Helical" evidence="1">
    <location>
        <begin position="103"/>
        <end position="132"/>
    </location>
</feature>
<feature type="transmembrane region" description="Helical" evidence="1">
    <location>
        <begin position="62"/>
        <end position="82"/>
    </location>
</feature>
<keyword evidence="1" id="KW-1133">Transmembrane helix</keyword>
<feature type="transmembrane region" description="Helical" evidence="1">
    <location>
        <begin position="287"/>
        <end position="306"/>
    </location>
</feature>
<dbReference type="GO" id="GO:0080120">
    <property type="term" value="P:CAAX-box protein maturation"/>
    <property type="evidence" value="ECO:0007669"/>
    <property type="project" value="UniProtKB-ARBA"/>
</dbReference>
<feature type="transmembrane region" description="Helical" evidence="1">
    <location>
        <begin position="243"/>
        <end position="267"/>
    </location>
</feature>
<evidence type="ECO:0000256" key="1">
    <source>
        <dbReference type="SAM" id="Phobius"/>
    </source>
</evidence>
<feature type="transmembrane region" description="Helical" evidence="1">
    <location>
        <begin position="187"/>
        <end position="206"/>
    </location>
</feature>
<organism evidence="3">
    <name type="scientific">uncultured Rubrobacteraceae bacterium</name>
    <dbReference type="NCBI Taxonomy" id="349277"/>
    <lineage>
        <taxon>Bacteria</taxon>
        <taxon>Bacillati</taxon>
        <taxon>Actinomycetota</taxon>
        <taxon>Rubrobacteria</taxon>
        <taxon>Rubrobacterales</taxon>
        <taxon>Rubrobacteraceae</taxon>
        <taxon>environmental samples</taxon>
    </lineage>
</organism>
<feature type="domain" description="CAAX prenyl protease 2/Lysostaphin resistance protein A-like" evidence="2">
    <location>
        <begin position="147"/>
        <end position="248"/>
    </location>
</feature>
<dbReference type="EMBL" id="CADCVE010000080">
    <property type="protein sequence ID" value="CAA9460954.1"/>
    <property type="molecule type" value="Genomic_DNA"/>
</dbReference>
<evidence type="ECO:0000259" key="2">
    <source>
        <dbReference type="Pfam" id="PF02517"/>
    </source>
</evidence>
<keyword evidence="3" id="KW-0645">Protease</keyword>
<keyword evidence="1" id="KW-0472">Membrane</keyword>